<protein>
    <recommendedName>
        <fullName evidence="6 19">Phosphatidylcholine synthase</fullName>
        <shortName evidence="19">PC synthase</shortName>
        <shortName evidence="19">PCS</shortName>
        <ecNumber evidence="5 19">2.7.8.24</ecNumber>
    </recommendedName>
    <alternativeName>
        <fullName evidence="18 19">CDP-diglyceride-choline O-phosphatidyltransferase</fullName>
    </alternativeName>
</protein>
<gene>
    <name evidence="21" type="ORF">BHK69_22835</name>
</gene>
<evidence type="ECO:0000256" key="19">
    <source>
        <dbReference type="PIRNR" id="PIRNR000851"/>
    </source>
</evidence>
<organism evidence="21 22">
    <name type="scientific">Bosea vaviloviae</name>
    <dbReference type="NCBI Taxonomy" id="1526658"/>
    <lineage>
        <taxon>Bacteria</taxon>
        <taxon>Pseudomonadati</taxon>
        <taxon>Pseudomonadota</taxon>
        <taxon>Alphaproteobacteria</taxon>
        <taxon>Hyphomicrobiales</taxon>
        <taxon>Boseaceae</taxon>
        <taxon>Bosea</taxon>
    </lineage>
</organism>
<keyword evidence="12 20" id="KW-1133">Transmembrane helix</keyword>
<evidence type="ECO:0000256" key="4">
    <source>
        <dbReference type="ARBA" id="ARBA00010441"/>
    </source>
</evidence>
<keyword evidence="11 20" id="KW-0812">Transmembrane</keyword>
<feature type="transmembrane region" description="Helical" evidence="20">
    <location>
        <begin position="191"/>
        <end position="208"/>
    </location>
</feature>
<feature type="transmembrane region" description="Helical" evidence="20">
    <location>
        <begin position="136"/>
        <end position="154"/>
    </location>
</feature>
<comment type="similarity">
    <text evidence="4 19">Belongs to the CDP-alcohol phosphatidyltransferase class-I family.</text>
</comment>
<feature type="transmembrane region" description="Helical" evidence="20">
    <location>
        <begin position="17"/>
        <end position="42"/>
    </location>
</feature>
<evidence type="ECO:0000256" key="2">
    <source>
        <dbReference type="ARBA" id="ARBA00001936"/>
    </source>
</evidence>
<evidence type="ECO:0000313" key="22">
    <source>
        <dbReference type="Proteomes" id="UP000094969"/>
    </source>
</evidence>
<evidence type="ECO:0000256" key="5">
    <source>
        <dbReference type="ARBA" id="ARBA00013195"/>
    </source>
</evidence>
<evidence type="ECO:0000256" key="7">
    <source>
        <dbReference type="ARBA" id="ARBA00022475"/>
    </source>
</evidence>
<evidence type="ECO:0000256" key="17">
    <source>
        <dbReference type="ARBA" id="ARBA00023264"/>
    </source>
</evidence>
<proteinExistence type="inferred from homology"/>
<evidence type="ECO:0000256" key="15">
    <source>
        <dbReference type="ARBA" id="ARBA00023209"/>
    </source>
</evidence>
<feature type="transmembrane region" description="Helical" evidence="20">
    <location>
        <begin position="220"/>
        <end position="237"/>
    </location>
</feature>
<comment type="catalytic activity">
    <reaction evidence="1 19">
        <text>a CDP-1,2-diacyl-sn-glycerol + choline = a 1,2-diacyl-sn-glycero-3-phosphocholine + CMP + H(+)</text>
        <dbReference type="Rhea" id="RHEA:14597"/>
        <dbReference type="ChEBI" id="CHEBI:15354"/>
        <dbReference type="ChEBI" id="CHEBI:15378"/>
        <dbReference type="ChEBI" id="CHEBI:57643"/>
        <dbReference type="ChEBI" id="CHEBI:58332"/>
        <dbReference type="ChEBI" id="CHEBI:60377"/>
        <dbReference type="EC" id="2.7.8.24"/>
    </reaction>
</comment>
<evidence type="ECO:0000256" key="16">
    <source>
        <dbReference type="ARBA" id="ARBA00023211"/>
    </source>
</evidence>
<dbReference type="InterPro" id="IPR043130">
    <property type="entry name" value="CDP-OH_PTrfase_TM_dom"/>
</dbReference>
<dbReference type="PIRSF" id="PIRSF000851">
    <property type="entry name" value="PcS"/>
    <property type="match status" value="1"/>
</dbReference>
<dbReference type="Gene3D" id="1.20.120.1760">
    <property type="match status" value="1"/>
</dbReference>
<dbReference type="KEGG" id="bvv:BHK69_22835"/>
<sequence>MEPEPGRQGRATGLRRALAYGVHVFTALGAALGLLSLQAVIAGDLAQAFGWLAVALLVDALDGPLARRLEVKELARRYDGAQLDLVVDFITYVFVPAAMLLRADVMTQPWGLLCGVVVTLTSALYFADTGMKTDDWWFRGFPAVWNIVVFYIVAFAPPVWLALAVVLIATVLMFAPVVFVHPVRVRRWRGLTLTVLVLWGGAALWTLWREMRPDLPAKGILLIAVAYFVLLGLGRAWERRRGARV</sequence>
<keyword evidence="15 19" id="KW-0594">Phospholipid biosynthesis</keyword>
<keyword evidence="16 19" id="KW-0464">Manganese</keyword>
<evidence type="ECO:0000256" key="9">
    <source>
        <dbReference type="ARBA" id="ARBA00022519"/>
    </source>
</evidence>
<keyword evidence="9 19" id="KW-0997">Cell inner membrane</keyword>
<dbReference type="InterPro" id="IPR026027">
    <property type="entry name" value="PcS"/>
</dbReference>
<dbReference type="EC" id="2.7.8.24" evidence="5 19"/>
<dbReference type="GO" id="GO:0050520">
    <property type="term" value="F:phosphatidylcholine synthase activity"/>
    <property type="evidence" value="ECO:0007669"/>
    <property type="project" value="UniProtKB-EC"/>
</dbReference>
<keyword evidence="13 19" id="KW-0443">Lipid metabolism</keyword>
<evidence type="ECO:0000256" key="3">
    <source>
        <dbReference type="ARBA" id="ARBA00004429"/>
    </source>
</evidence>
<accession>A0A1D7U6A0</accession>
<evidence type="ECO:0000256" key="10">
    <source>
        <dbReference type="ARBA" id="ARBA00022679"/>
    </source>
</evidence>
<reference evidence="21 22" key="1">
    <citation type="journal article" date="2015" name="Antonie Van Leeuwenhoek">
        <title>Bosea vaviloviae sp. nov., a new species of slow-growing rhizobia isolated from nodules of the relict species Vavilovia formosa (Stev.) Fed.</title>
        <authorList>
            <person name="Safronova V.I."/>
            <person name="Kuznetsova I.G."/>
            <person name="Sazanova A.L."/>
            <person name="Kimeklis A.K."/>
            <person name="Belimov A.A."/>
            <person name="Andronov E.E."/>
            <person name="Pinaev A.G."/>
            <person name="Chizhevskaya E.P."/>
            <person name="Pukhaev A.R."/>
            <person name="Popov K.P."/>
            <person name="Willems A."/>
            <person name="Tikhonovich I.A."/>
        </authorList>
    </citation>
    <scope>NUCLEOTIDE SEQUENCE [LARGE SCALE GENOMIC DNA]</scope>
    <source>
        <strain evidence="21 22">Vaf18</strain>
    </source>
</reference>
<evidence type="ECO:0000256" key="8">
    <source>
        <dbReference type="ARBA" id="ARBA00022516"/>
    </source>
</evidence>
<evidence type="ECO:0000256" key="11">
    <source>
        <dbReference type="ARBA" id="ARBA00022692"/>
    </source>
</evidence>
<comment type="subcellular location">
    <subcellularLocation>
        <location evidence="3 19">Cell inner membrane</location>
        <topology evidence="3 19">Multi-pass membrane protein</topology>
    </subcellularLocation>
</comment>
<dbReference type="STRING" id="1526658.BHK69_22835"/>
<evidence type="ECO:0000256" key="20">
    <source>
        <dbReference type="SAM" id="Phobius"/>
    </source>
</evidence>
<dbReference type="EMBL" id="CP017147">
    <property type="protein sequence ID" value="AOO82893.1"/>
    <property type="molecule type" value="Genomic_DNA"/>
</dbReference>
<dbReference type="OrthoDB" id="350520at2"/>
<keyword evidence="8 19" id="KW-0444">Lipid biosynthesis</keyword>
<evidence type="ECO:0000256" key="18">
    <source>
        <dbReference type="ARBA" id="ARBA00033321"/>
    </source>
</evidence>
<dbReference type="GO" id="GO:0008654">
    <property type="term" value="P:phospholipid biosynthetic process"/>
    <property type="evidence" value="ECO:0007669"/>
    <property type="project" value="UniProtKB-KW"/>
</dbReference>
<dbReference type="RefSeq" id="WP_069692099.1">
    <property type="nucleotide sequence ID" value="NZ_CP017147.1"/>
</dbReference>
<evidence type="ECO:0000256" key="12">
    <source>
        <dbReference type="ARBA" id="ARBA00022989"/>
    </source>
</evidence>
<keyword evidence="14 19" id="KW-0472">Membrane</keyword>
<evidence type="ECO:0000256" key="1">
    <source>
        <dbReference type="ARBA" id="ARBA00000958"/>
    </source>
</evidence>
<evidence type="ECO:0000313" key="21">
    <source>
        <dbReference type="EMBL" id="AOO82893.1"/>
    </source>
</evidence>
<comment type="function">
    <text evidence="19">Condenses choline with CDP-diglyceride to produce phosphatidylcholine and CMP.</text>
</comment>
<name>A0A1D7U6A0_9HYPH</name>
<dbReference type="GO" id="GO:0005886">
    <property type="term" value="C:plasma membrane"/>
    <property type="evidence" value="ECO:0007669"/>
    <property type="project" value="UniProtKB-SubCell"/>
</dbReference>
<keyword evidence="10 19" id="KW-0808">Transferase</keyword>
<keyword evidence="22" id="KW-1185">Reference proteome</keyword>
<dbReference type="AlphaFoldDB" id="A0A1D7U6A0"/>
<feature type="transmembrane region" description="Helical" evidence="20">
    <location>
        <begin position="109"/>
        <end position="127"/>
    </location>
</feature>
<comment type="cofactor">
    <cofactor evidence="2 19">
        <name>Mn(2+)</name>
        <dbReference type="ChEBI" id="CHEBI:29035"/>
    </cofactor>
</comment>
<evidence type="ECO:0000256" key="13">
    <source>
        <dbReference type="ARBA" id="ARBA00023098"/>
    </source>
</evidence>
<evidence type="ECO:0000256" key="14">
    <source>
        <dbReference type="ARBA" id="ARBA00023136"/>
    </source>
</evidence>
<dbReference type="Proteomes" id="UP000094969">
    <property type="component" value="Chromosome"/>
</dbReference>
<evidence type="ECO:0000256" key="6">
    <source>
        <dbReference type="ARBA" id="ARBA00015623"/>
    </source>
</evidence>
<keyword evidence="7 19" id="KW-1003">Cell membrane</keyword>
<feature type="transmembrane region" description="Helical" evidence="20">
    <location>
        <begin position="160"/>
        <end position="179"/>
    </location>
</feature>
<keyword evidence="17 19" id="KW-1208">Phospholipid metabolism</keyword>